<dbReference type="AlphaFoldDB" id="A0A0E9WE57"/>
<proteinExistence type="predicted"/>
<evidence type="ECO:0000313" key="1">
    <source>
        <dbReference type="EMBL" id="JAH88642.1"/>
    </source>
</evidence>
<name>A0A0E9WE57_ANGAN</name>
<organism evidence="1">
    <name type="scientific">Anguilla anguilla</name>
    <name type="common">European freshwater eel</name>
    <name type="synonym">Muraena anguilla</name>
    <dbReference type="NCBI Taxonomy" id="7936"/>
    <lineage>
        <taxon>Eukaryota</taxon>
        <taxon>Metazoa</taxon>
        <taxon>Chordata</taxon>
        <taxon>Craniata</taxon>
        <taxon>Vertebrata</taxon>
        <taxon>Euteleostomi</taxon>
        <taxon>Actinopterygii</taxon>
        <taxon>Neopterygii</taxon>
        <taxon>Teleostei</taxon>
        <taxon>Anguilliformes</taxon>
        <taxon>Anguillidae</taxon>
        <taxon>Anguilla</taxon>
    </lineage>
</organism>
<dbReference type="EMBL" id="GBXM01019935">
    <property type="protein sequence ID" value="JAH88642.1"/>
    <property type="molecule type" value="Transcribed_RNA"/>
</dbReference>
<accession>A0A0E9WE57</accession>
<reference evidence="1" key="1">
    <citation type="submission" date="2014-11" db="EMBL/GenBank/DDBJ databases">
        <authorList>
            <person name="Amaro Gonzalez C."/>
        </authorList>
    </citation>
    <scope>NUCLEOTIDE SEQUENCE</scope>
</reference>
<protein>
    <submittedName>
        <fullName evidence="1">Uncharacterized protein</fullName>
    </submittedName>
</protein>
<sequence>MVVSDNSIKKIIIVTINYAILKCITCTLL</sequence>
<reference evidence="1" key="2">
    <citation type="journal article" date="2015" name="Fish Shellfish Immunol.">
        <title>Early steps in the European eel (Anguilla anguilla)-Vibrio vulnificus interaction in the gills: Role of the RtxA13 toxin.</title>
        <authorList>
            <person name="Callol A."/>
            <person name="Pajuelo D."/>
            <person name="Ebbesson L."/>
            <person name="Teles M."/>
            <person name="MacKenzie S."/>
            <person name="Amaro C."/>
        </authorList>
    </citation>
    <scope>NUCLEOTIDE SEQUENCE</scope>
</reference>